<dbReference type="GO" id="GO:0000978">
    <property type="term" value="F:RNA polymerase II cis-regulatory region sequence-specific DNA binding"/>
    <property type="evidence" value="ECO:0007669"/>
    <property type="project" value="TreeGrafter"/>
</dbReference>
<proteinExistence type="predicted"/>
<sequence length="1204" mass="132806">MFTTFTIFVAALALFTTPSVAKSCITPTPTPGLSPSPSPSKAPEWYIGRYFYHSSDAPIASVLNKQTKFISLTNTVISMLDNVERTIRFEQLYRLNAQNDENIQLRKPQICNLEDGQWAVSAQQQIALRGYTEKPVVSCVTDFIESDDNEETRQYEHIYEIARIIRDNAPRIAKAANTNFSNPDAIFDWPYNTKTEDCTINVLGAYRIQRDWLLNIGITNEKKENYTAEFSRHYINEGIGRDGKVGRMKLFKRPDNDAKNQTHVLIEGATTMMVSHNGIAAPAVIKPIPFEENLAVRRALDKADLYSQQVTDATSPSSIAILVLPLFLNLIPIALLADVSTRSTFLYALLSDVLTVIPLSIKGIELISIGSATFIGSVVRISSTSDGSESEAAAAEIPGMAERPNHTHMFDRLSAMYKRHMLDPHVAHWLLTRRSPADFRALNPNTAFVLSVRPHHHSLTNPHSHHKPPTPFPKSDDLIFVDHTHLNFVLGHIWGDLTSDAHPYSSLSDLTATTAWPHASVRCRKFATDTSRPYTIEYVEYVWFDDDRAIVILSLTTFEPAQPVRHYSEVVYYRPIPIHSQLILSQRPQLVLRLTREEICANCQARLCHCPNVAAPHQQPSTPTTTTTVTRPPIDDTATDDADHTDDEHISSSQPLDHVTASWKRALRTAYNGRRRGTLTILNATSSGAPESHSTYHLRARHGRRIAPRIQLQLLSRMPRTPPPLAVPTPAAPPLALPTPPAPPPSFQLTALAATAPISAPQATCTPNCDCPAERMPDTSLARILNSRHDSQTRRNDKAHNATDNPTAATACFDASPDSTRAALTPALPSPLPPPLPLPMSEPLAKRPRTEPLRADSLLFSLDSWSPTFADDGCGATRGPSLQGTLPAAERPFSALTRAMTPGRSPSPLPLLSAFGKTPSPPAPFPLTNCSNVFQRFPPTPHIDLPSPFDILGNHNGGEAVSLTARNTLPSALPTTADAFGTVVRNGALGSTKLECSPLTVPSFNIVDASPMPEALNVQFRASSAGSTVETTRATNASVGQHENAQAARSGVQCEICGALFGKRGNKQRHIQTVHKRVKKFVCDICGAAFGLKADLNRHRVRMHESRAFCCNKCGKSFAQQVQLDQHIRVTHEQDNRPWKCGICSLRLGRKSSLTRHEQTVHQKTRFPCRICQKSYSQRFDAVRHERRAHGVVHETGDTSLRRA</sequence>
<feature type="domain" description="C2H2-type" evidence="9">
    <location>
        <begin position="1167"/>
        <end position="1190"/>
    </location>
</feature>
<keyword evidence="5" id="KW-0539">Nucleus</keyword>
<feature type="signal peptide" evidence="8">
    <location>
        <begin position="1"/>
        <end position="21"/>
    </location>
</feature>
<reference evidence="10 11" key="1">
    <citation type="journal article" date="2018" name="Mol. Biol. Evol.">
        <title>Analysis of the draft genome of the red seaweed Gracilariopsis chorda provides insights into genome size evolution in Rhodophyta.</title>
        <authorList>
            <person name="Lee J."/>
            <person name="Yang E.C."/>
            <person name="Graf L."/>
            <person name="Yang J.H."/>
            <person name="Qiu H."/>
            <person name="Zel Zion U."/>
            <person name="Chan C.X."/>
            <person name="Stephens T.G."/>
            <person name="Weber A.P.M."/>
            <person name="Boo G.H."/>
            <person name="Boo S.M."/>
            <person name="Kim K.M."/>
            <person name="Shin Y."/>
            <person name="Jung M."/>
            <person name="Lee S.J."/>
            <person name="Yim H.S."/>
            <person name="Lee J.H."/>
            <person name="Bhattacharya D."/>
            <person name="Yoon H.S."/>
        </authorList>
    </citation>
    <scope>NUCLEOTIDE SEQUENCE [LARGE SCALE GENOMIC DNA]</scope>
    <source>
        <strain evidence="10 11">SKKU-2015</strain>
        <tissue evidence="10">Whole body</tissue>
    </source>
</reference>
<evidence type="ECO:0000313" key="10">
    <source>
        <dbReference type="EMBL" id="PXF43110.1"/>
    </source>
</evidence>
<feature type="region of interest" description="Disordered" evidence="7">
    <location>
        <begin position="615"/>
        <end position="657"/>
    </location>
</feature>
<feature type="chain" id="PRO_5016106668" evidence="8">
    <location>
        <begin position="22"/>
        <end position="1204"/>
    </location>
</feature>
<keyword evidence="4" id="KW-0862">Zinc</keyword>
<keyword evidence="3 6" id="KW-0863">Zinc-finger</keyword>
<feature type="domain" description="C2H2-type" evidence="9">
    <location>
        <begin position="1052"/>
        <end position="1080"/>
    </location>
</feature>
<dbReference type="PROSITE" id="PS50157">
    <property type="entry name" value="ZINC_FINGER_C2H2_2"/>
    <property type="match status" value="5"/>
</dbReference>
<name>A0A2V3IPQ4_9FLOR</name>
<dbReference type="GO" id="GO:0005634">
    <property type="term" value="C:nucleus"/>
    <property type="evidence" value="ECO:0007669"/>
    <property type="project" value="TreeGrafter"/>
</dbReference>
<evidence type="ECO:0000256" key="8">
    <source>
        <dbReference type="SAM" id="SignalP"/>
    </source>
</evidence>
<dbReference type="PROSITE" id="PS00028">
    <property type="entry name" value="ZINC_FINGER_C2H2_1"/>
    <property type="match status" value="5"/>
</dbReference>
<dbReference type="Pfam" id="PF00096">
    <property type="entry name" value="zf-C2H2"/>
    <property type="match status" value="1"/>
</dbReference>
<dbReference type="STRING" id="448386.A0A2V3IPQ4"/>
<evidence type="ECO:0000256" key="1">
    <source>
        <dbReference type="ARBA" id="ARBA00022723"/>
    </source>
</evidence>
<dbReference type="OrthoDB" id="5693at2759"/>
<dbReference type="PANTHER" id="PTHR24393:SF34">
    <property type="entry name" value="PR_SET DOMAIN 13"/>
    <property type="match status" value="1"/>
</dbReference>
<keyword evidence="8" id="KW-0732">Signal</keyword>
<feature type="domain" description="C2H2-type" evidence="9">
    <location>
        <begin position="1139"/>
        <end position="1167"/>
    </location>
</feature>
<feature type="domain" description="C2H2-type" evidence="9">
    <location>
        <begin position="1109"/>
        <end position="1137"/>
    </location>
</feature>
<dbReference type="Proteomes" id="UP000247409">
    <property type="component" value="Unassembled WGS sequence"/>
</dbReference>
<evidence type="ECO:0000256" key="4">
    <source>
        <dbReference type="ARBA" id="ARBA00022833"/>
    </source>
</evidence>
<evidence type="ECO:0000256" key="7">
    <source>
        <dbReference type="SAM" id="MobiDB-lite"/>
    </source>
</evidence>
<feature type="domain" description="C2H2-type" evidence="9">
    <location>
        <begin position="1081"/>
        <end position="1109"/>
    </location>
</feature>
<feature type="compositionally biased region" description="Basic and acidic residues" evidence="7">
    <location>
        <begin position="788"/>
        <end position="801"/>
    </location>
</feature>
<protein>
    <submittedName>
        <fullName evidence="10">Zinc finger protein OZF</fullName>
    </submittedName>
</protein>
<dbReference type="AlphaFoldDB" id="A0A2V3IPQ4"/>
<dbReference type="Gene3D" id="3.30.160.60">
    <property type="entry name" value="Classic Zinc Finger"/>
    <property type="match status" value="3"/>
</dbReference>
<keyword evidence="11" id="KW-1185">Reference proteome</keyword>
<dbReference type="SMART" id="SM00355">
    <property type="entry name" value="ZnF_C2H2"/>
    <property type="match status" value="5"/>
</dbReference>
<evidence type="ECO:0000256" key="6">
    <source>
        <dbReference type="PROSITE-ProRule" id="PRU00042"/>
    </source>
</evidence>
<feature type="compositionally biased region" description="Low complexity" evidence="7">
    <location>
        <begin position="620"/>
        <end position="636"/>
    </location>
</feature>
<dbReference type="PANTHER" id="PTHR24393">
    <property type="entry name" value="ZINC FINGER PROTEIN"/>
    <property type="match status" value="1"/>
</dbReference>
<accession>A0A2V3IPQ4</accession>
<organism evidence="10 11">
    <name type="scientific">Gracilariopsis chorda</name>
    <dbReference type="NCBI Taxonomy" id="448386"/>
    <lineage>
        <taxon>Eukaryota</taxon>
        <taxon>Rhodophyta</taxon>
        <taxon>Florideophyceae</taxon>
        <taxon>Rhodymeniophycidae</taxon>
        <taxon>Gracilariales</taxon>
        <taxon>Gracilariaceae</taxon>
        <taxon>Gracilariopsis</taxon>
    </lineage>
</organism>
<keyword evidence="2" id="KW-0677">Repeat</keyword>
<evidence type="ECO:0000313" key="11">
    <source>
        <dbReference type="Proteomes" id="UP000247409"/>
    </source>
</evidence>
<keyword evidence="1" id="KW-0479">Metal-binding</keyword>
<feature type="region of interest" description="Disordered" evidence="7">
    <location>
        <begin position="788"/>
        <end position="836"/>
    </location>
</feature>
<dbReference type="SUPFAM" id="SSF57667">
    <property type="entry name" value="beta-beta-alpha zinc fingers"/>
    <property type="match status" value="3"/>
</dbReference>
<evidence type="ECO:0000256" key="2">
    <source>
        <dbReference type="ARBA" id="ARBA00022737"/>
    </source>
</evidence>
<dbReference type="EMBL" id="NBIV01000137">
    <property type="protein sequence ID" value="PXF43110.1"/>
    <property type="molecule type" value="Genomic_DNA"/>
</dbReference>
<evidence type="ECO:0000259" key="9">
    <source>
        <dbReference type="PROSITE" id="PS50157"/>
    </source>
</evidence>
<evidence type="ECO:0000256" key="3">
    <source>
        <dbReference type="ARBA" id="ARBA00022771"/>
    </source>
</evidence>
<comment type="caution">
    <text evidence="10">The sequence shown here is derived from an EMBL/GenBank/DDBJ whole genome shotgun (WGS) entry which is preliminary data.</text>
</comment>
<gene>
    <name evidence="10" type="ORF">BWQ96_07144</name>
</gene>
<dbReference type="GO" id="GO:0008270">
    <property type="term" value="F:zinc ion binding"/>
    <property type="evidence" value="ECO:0007669"/>
    <property type="project" value="UniProtKB-KW"/>
</dbReference>
<evidence type="ECO:0000256" key="5">
    <source>
        <dbReference type="ARBA" id="ARBA00023242"/>
    </source>
</evidence>
<dbReference type="GO" id="GO:0001228">
    <property type="term" value="F:DNA-binding transcription activator activity, RNA polymerase II-specific"/>
    <property type="evidence" value="ECO:0007669"/>
    <property type="project" value="TreeGrafter"/>
</dbReference>
<dbReference type="InterPro" id="IPR013087">
    <property type="entry name" value="Znf_C2H2_type"/>
</dbReference>
<dbReference type="InterPro" id="IPR036236">
    <property type="entry name" value="Znf_C2H2_sf"/>
</dbReference>